<protein>
    <submittedName>
        <fullName evidence="1">Response regulator</fullName>
    </submittedName>
</protein>
<reference evidence="2" key="1">
    <citation type="submission" date="2023-07" db="EMBL/GenBank/DDBJ databases">
        <title>Molecular identification of indigenous halophilic bacteria isolated from red sea cost, biodegradation of synthetic dyes and assessment of degraded metabolite toxicity.</title>
        <authorList>
            <person name="Chaieb K."/>
            <person name="Altayb H.N."/>
        </authorList>
    </citation>
    <scope>NUCLEOTIDE SEQUENCE [LARGE SCALE GENOMIC DNA]</scope>
    <source>
        <strain evidence="2">K20</strain>
    </source>
</reference>
<dbReference type="CDD" id="cd00156">
    <property type="entry name" value="REC"/>
    <property type="match status" value="1"/>
</dbReference>
<dbReference type="SUPFAM" id="SSF52172">
    <property type="entry name" value="CheY-like"/>
    <property type="match status" value="1"/>
</dbReference>
<keyword evidence="2" id="KW-1185">Reference proteome</keyword>
<evidence type="ECO:0000313" key="2">
    <source>
        <dbReference type="Proteomes" id="UP001199044"/>
    </source>
</evidence>
<evidence type="ECO:0000313" key="1">
    <source>
        <dbReference type="EMBL" id="MCA2017351.1"/>
    </source>
</evidence>
<dbReference type="Gene3D" id="3.40.50.2300">
    <property type="match status" value="1"/>
</dbReference>
<gene>
    <name evidence="1" type="ORF">LDJ79_14600</name>
</gene>
<name>A0ABS7YNU5_9VIBR</name>
<proteinExistence type="predicted"/>
<dbReference type="RefSeq" id="WP_225251099.1">
    <property type="nucleotide sequence ID" value="NZ_JAIWIU010000103.1"/>
</dbReference>
<comment type="caution">
    <text evidence="1">The sequence shown here is derived from an EMBL/GenBank/DDBJ whole genome shotgun (WGS) entry which is preliminary data.</text>
</comment>
<dbReference type="Proteomes" id="UP001199044">
    <property type="component" value="Unassembled WGS sequence"/>
</dbReference>
<accession>A0ABS7YNU5</accession>
<sequence length="149" mass="16984">MKILLVEDETHKRDEIINCIKSVLNLSPQVVDSVNSAILSIIDNEYDLIILDMALSTFGENSEDNKKGHDQSQGGVEVLRALKSYNRSTKIIIVTQYPDFYISNKKVKLNKSKEIIREKYAQEIIGTILYTYKSKDTLQKLASCLRNTL</sequence>
<organism evidence="1 2">
    <name type="scientific">Vibrio tritonius</name>
    <dbReference type="NCBI Taxonomy" id="1435069"/>
    <lineage>
        <taxon>Bacteria</taxon>
        <taxon>Pseudomonadati</taxon>
        <taxon>Pseudomonadota</taxon>
        <taxon>Gammaproteobacteria</taxon>
        <taxon>Vibrionales</taxon>
        <taxon>Vibrionaceae</taxon>
        <taxon>Vibrio</taxon>
    </lineage>
</organism>
<dbReference type="InterPro" id="IPR011006">
    <property type="entry name" value="CheY-like_superfamily"/>
</dbReference>
<dbReference type="EMBL" id="JAIWIU010000103">
    <property type="protein sequence ID" value="MCA2017351.1"/>
    <property type="molecule type" value="Genomic_DNA"/>
</dbReference>